<dbReference type="Proteomes" id="UP000023152">
    <property type="component" value="Unassembled WGS sequence"/>
</dbReference>
<evidence type="ECO:0000313" key="2">
    <source>
        <dbReference type="Proteomes" id="UP000023152"/>
    </source>
</evidence>
<dbReference type="AlphaFoldDB" id="X6PBC9"/>
<comment type="caution">
    <text evidence="1">The sequence shown here is derived from an EMBL/GenBank/DDBJ whole genome shotgun (WGS) entry which is preliminary data.</text>
</comment>
<dbReference type="InterPro" id="IPR036322">
    <property type="entry name" value="WD40_repeat_dom_sf"/>
</dbReference>
<dbReference type="OrthoDB" id="538223at2759"/>
<dbReference type="EMBL" id="ASPP01001568">
    <property type="protein sequence ID" value="ETO35471.1"/>
    <property type="molecule type" value="Genomic_DNA"/>
</dbReference>
<reference evidence="1 2" key="1">
    <citation type="journal article" date="2013" name="Curr. Biol.">
        <title>The Genome of the Foraminiferan Reticulomyxa filosa.</title>
        <authorList>
            <person name="Glockner G."/>
            <person name="Hulsmann N."/>
            <person name="Schleicher M."/>
            <person name="Noegel A.A."/>
            <person name="Eichinger L."/>
            <person name="Gallinger C."/>
            <person name="Pawlowski J."/>
            <person name="Sierra R."/>
            <person name="Euteneuer U."/>
            <person name="Pillet L."/>
            <person name="Moustafa A."/>
            <person name="Platzer M."/>
            <person name="Groth M."/>
            <person name="Szafranski K."/>
            <person name="Schliwa M."/>
        </authorList>
    </citation>
    <scope>NUCLEOTIDE SEQUENCE [LARGE SCALE GENOMIC DNA]</scope>
</reference>
<gene>
    <name evidence="1" type="ORF">RFI_01590</name>
</gene>
<dbReference type="SUPFAM" id="SSF50978">
    <property type="entry name" value="WD40 repeat-like"/>
    <property type="match status" value="1"/>
</dbReference>
<evidence type="ECO:0000313" key="1">
    <source>
        <dbReference type="EMBL" id="ETO35471.1"/>
    </source>
</evidence>
<proteinExistence type="predicted"/>
<sequence length="139" mass="16731">MKNKNNLVWVYGLKRNATKDSFFKIKKRYVLLGESVINMSCKNFFTFKPNTKLCKNLHYQTLKEHSSYVNDIKYFTDGRTIVSCSSEDTKVERYYNYLKYTDISNGNHKFCFENTNLYIIKLINVYKFFMTHFNFKLNQ</sequence>
<name>X6PBC9_RETFI</name>
<protein>
    <submittedName>
        <fullName evidence="1">Uncharacterized protein</fullName>
    </submittedName>
</protein>
<organism evidence="1 2">
    <name type="scientific">Reticulomyxa filosa</name>
    <dbReference type="NCBI Taxonomy" id="46433"/>
    <lineage>
        <taxon>Eukaryota</taxon>
        <taxon>Sar</taxon>
        <taxon>Rhizaria</taxon>
        <taxon>Retaria</taxon>
        <taxon>Foraminifera</taxon>
        <taxon>Monothalamids</taxon>
        <taxon>Reticulomyxidae</taxon>
        <taxon>Reticulomyxa</taxon>
    </lineage>
</organism>
<keyword evidence="2" id="KW-1185">Reference proteome</keyword>
<accession>X6PBC9</accession>